<feature type="domain" description="HD-GYP" evidence="4">
    <location>
        <begin position="413"/>
        <end position="603"/>
    </location>
</feature>
<gene>
    <name evidence="5" type="ORF">SAMN02745941_02930</name>
</gene>
<dbReference type="SMART" id="SM00471">
    <property type="entry name" value="HDc"/>
    <property type="match status" value="1"/>
</dbReference>
<dbReference type="InterPro" id="IPR003607">
    <property type="entry name" value="HD/PDEase_dom"/>
</dbReference>
<dbReference type="PANTHER" id="PTHR43155:SF2">
    <property type="entry name" value="CYCLIC DI-GMP PHOSPHODIESTERASE PA4108"/>
    <property type="match status" value="1"/>
</dbReference>
<feature type="domain" description="PAS" evidence="1">
    <location>
        <begin position="22"/>
        <end position="84"/>
    </location>
</feature>
<protein>
    <submittedName>
        <fullName evidence="5">PAS domain S-box-containing protein/diguanylate cyclase (GGDEF) domain-containing protein/HDIG domain-containing protein</fullName>
    </submittedName>
</protein>
<evidence type="ECO:0000313" key="6">
    <source>
        <dbReference type="Proteomes" id="UP000184241"/>
    </source>
</evidence>
<dbReference type="CDD" id="cd01949">
    <property type="entry name" value="GGDEF"/>
    <property type="match status" value="1"/>
</dbReference>
<dbReference type="Pfam" id="PF13188">
    <property type="entry name" value="PAS_8"/>
    <property type="match status" value="1"/>
</dbReference>
<dbReference type="InterPro" id="IPR000160">
    <property type="entry name" value="GGDEF_dom"/>
</dbReference>
<dbReference type="InterPro" id="IPR043128">
    <property type="entry name" value="Rev_trsase/Diguanyl_cyclase"/>
</dbReference>
<reference evidence="5 6" key="1">
    <citation type="submission" date="2016-11" db="EMBL/GenBank/DDBJ databases">
        <authorList>
            <person name="Jaros S."/>
            <person name="Januszkiewicz K."/>
            <person name="Wedrychowicz H."/>
        </authorList>
    </citation>
    <scope>NUCLEOTIDE SEQUENCE [LARGE SCALE GENOMIC DNA]</scope>
    <source>
        <strain evidence="5 6">DSM 6191</strain>
    </source>
</reference>
<evidence type="ECO:0000259" key="4">
    <source>
        <dbReference type="PROSITE" id="PS51832"/>
    </source>
</evidence>
<dbReference type="InterPro" id="IPR006675">
    <property type="entry name" value="HDIG_dom"/>
</dbReference>
<dbReference type="InterPro" id="IPR000700">
    <property type="entry name" value="PAS-assoc_C"/>
</dbReference>
<dbReference type="AlphaFoldDB" id="A0A1M5ZGA2"/>
<dbReference type="Pfam" id="PF00989">
    <property type="entry name" value="PAS"/>
    <property type="match status" value="1"/>
</dbReference>
<dbReference type="PROSITE" id="PS50112">
    <property type="entry name" value="PAS"/>
    <property type="match status" value="2"/>
</dbReference>
<dbReference type="Gene3D" id="1.10.3210.10">
    <property type="entry name" value="Hypothetical protein af1432"/>
    <property type="match status" value="1"/>
</dbReference>
<dbReference type="Proteomes" id="UP000184241">
    <property type="component" value="Unassembled WGS sequence"/>
</dbReference>
<dbReference type="NCBIfam" id="TIGR00254">
    <property type="entry name" value="GGDEF"/>
    <property type="match status" value="1"/>
</dbReference>
<dbReference type="Gene3D" id="3.30.450.20">
    <property type="entry name" value="PAS domain"/>
    <property type="match status" value="2"/>
</dbReference>
<dbReference type="Pfam" id="PF13487">
    <property type="entry name" value="HD_5"/>
    <property type="match status" value="1"/>
</dbReference>
<dbReference type="InterPro" id="IPR035965">
    <property type="entry name" value="PAS-like_dom_sf"/>
</dbReference>
<dbReference type="Pfam" id="PF00990">
    <property type="entry name" value="GGDEF"/>
    <property type="match status" value="1"/>
</dbReference>
<dbReference type="SMART" id="SM00091">
    <property type="entry name" value="PAS"/>
    <property type="match status" value="2"/>
</dbReference>
<dbReference type="CDD" id="cd00077">
    <property type="entry name" value="HDc"/>
    <property type="match status" value="1"/>
</dbReference>
<dbReference type="NCBIfam" id="TIGR00229">
    <property type="entry name" value="sensory_box"/>
    <property type="match status" value="2"/>
</dbReference>
<dbReference type="SUPFAM" id="SSF55785">
    <property type="entry name" value="PYP-like sensor domain (PAS domain)"/>
    <property type="match status" value="2"/>
</dbReference>
<feature type="domain" description="PAC" evidence="2">
    <location>
        <begin position="212"/>
        <end position="263"/>
    </location>
</feature>
<evidence type="ECO:0000259" key="2">
    <source>
        <dbReference type="PROSITE" id="PS50113"/>
    </source>
</evidence>
<dbReference type="InterPro" id="IPR013767">
    <property type="entry name" value="PAS_fold"/>
</dbReference>
<dbReference type="GO" id="GO:0006355">
    <property type="term" value="P:regulation of DNA-templated transcription"/>
    <property type="evidence" value="ECO:0007669"/>
    <property type="project" value="InterPro"/>
</dbReference>
<dbReference type="SMART" id="SM00267">
    <property type="entry name" value="GGDEF"/>
    <property type="match status" value="1"/>
</dbReference>
<dbReference type="PROSITE" id="PS50887">
    <property type="entry name" value="GGDEF"/>
    <property type="match status" value="1"/>
</dbReference>
<dbReference type="EMBL" id="FQXU01000008">
    <property type="protein sequence ID" value="SHI22933.1"/>
    <property type="molecule type" value="Genomic_DNA"/>
</dbReference>
<dbReference type="SUPFAM" id="SSF109604">
    <property type="entry name" value="HD-domain/PDEase-like"/>
    <property type="match status" value="1"/>
</dbReference>
<dbReference type="PROSITE" id="PS51832">
    <property type="entry name" value="HD_GYP"/>
    <property type="match status" value="1"/>
</dbReference>
<dbReference type="RefSeq" id="WP_073020529.1">
    <property type="nucleotide sequence ID" value="NZ_FQXU01000008.1"/>
</dbReference>
<accession>A0A1M5ZGA2</accession>
<evidence type="ECO:0000313" key="5">
    <source>
        <dbReference type="EMBL" id="SHI22933.1"/>
    </source>
</evidence>
<organism evidence="5 6">
    <name type="scientific">Clostridium intestinale DSM 6191</name>
    <dbReference type="NCBI Taxonomy" id="1121320"/>
    <lineage>
        <taxon>Bacteria</taxon>
        <taxon>Bacillati</taxon>
        <taxon>Bacillota</taxon>
        <taxon>Clostridia</taxon>
        <taxon>Eubacteriales</taxon>
        <taxon>Clostridiaceae</taxon>
        <taxon>Clostridium</taxon>
    </lineage>
</organism>
<dbReference type="SUPFAM" id="SSF55073">
    <property type="entry name" value="Nucleotide cyclase"/>
    <property type="match status" value="1"/>
</dbReference>
<feature type="domain" description="PAS" evidence="1">
    <location>
        <begin position="131"/>
        <end position="206"/>
    </location>
</feature>
<dbReference type="NCBIfam" id="TIGR00277">
    <property type="entry name" value="HDIG"/>
    <property type="match status" value="1"/>
</dbReference>
<dbReference type="InterPro" id="IPR000014">
    <property type="entry name" value="PAS"/>
</dbReference>
<proteinExistence type="predicted"/>
<dbReference type="CDD" id="cd00130">
    <property type="entry name" value="PAS"/>
    <property type="match status" value="2"/>
</dbReference>
<evidence type="ECO:0000259" key="1">
    <source>
        <dbReference type="PROSITE" id="PS50112"/>
    </source>
</evidence>
<dbReference type="Gene3D" id="3.30.70.270">
    <property type="match status" value="1"/>
</dbReference>
<evidence type="ECO:0000259" key="3">
    <source>
        <dbReference type="PROSITE" id="PS50887"/>
    </source>
</evidence>
<sequence length="603" mass="69432">MTNISYESILQNVPVGFAYHKIILDDNGLPCDYIFIEVNLAFEEMTGLKSSDIIGKSLTEVIPNITDDNLNYISSYGAVALNGGIIEYEEYSKALDKWYRIQVYSDKKYYFAVNFLDITKQKEVENALKASEEKYRLITESTSDVIWVFNYTKYCFTYVSPSIKNLLGYTQEEALDITLEEFLTKDFLGDLDERFNKRIEVFLEDSKQDISYILEMKSIHKNGHLVWVETAGKYRLNNRNEIEIVGVSRNISERKKAEEKILYLSYHDQLTGIYNRRYYEEKITEIDKAENMPMTLVVADVNGLKLTNDAFGHLVGDKLLIYTAEVLNSVIKENDIVARIGGDEFVLLLSKTDNRKAKRIIEVIKKKLSAKKIGNMELSTSFGYAVKSNLDRNIIDLFIEAENYMYKNKLMDSRSNRSKTVKFIIKTLYEKSNQEEGHCKRVSKLCGEVADLLDMNVNEVNEIITAGLLHDIGKIAIGENAFSKSEKLTQTENNEYKRHSEIGYKILKSSDEFSNIAEYILYHHECVDGSGYPKGLIGESIPIQSRILSIVDYYDNLINPRNGEKVYSKEEAIEKLKIYRGKKFDINITNTFIEKILKENDQI</sequence>
<dbReference type="PROSITE" id="PS50113">
    <property type="entry name" value="PAC"/>
    <property type="match status" value="1"/>
</dbReference>
<dbReference type="InterPro" id="IPR037522">
    <property type="entry name" value="HD_GYP_dom"/>
</dbReference>
<name>A0A1M5ZGA2_9CLOT</name>
<dbReference type="InterPro" id="IPR029787">
    <property type="entry name" value="Nucleotide_cyclase"/>
</dbReference>
<dbReference type="PANTHER" id="PTHR43155">
    <property type="entry name" value="CYCLIC DI-GMP PHOSPHODIESTERASE PA4108-RELATED"/>
    <property type="match status" value="1"/>
</dbReference>
<feature type="domain" description="GGDEF" evidence="3">
    <location>
        <begin position="292"/>
        <end position="422"/>
    </location>
</feature>